<evidence type="ECO:0000256" key="1">
    <source>
        <dbReference type="PROSITE-ProRule" id="PRU00169"/>
    </source>
</evidence>
<dbReference type="PROSITE" id="PS50930">
    <property type="entry name" value="HTH_LYTTR"/>
    <property type="match status" value="1"/>
</dbReference>
<dbReference type="PANTHER" id="PTHR37299">
    <property type="entry name" value="TRANSCRIPTIONAL REGULATOR-RELATED"/>
    <property type="match status" value="1"/>
</dbReference>
<feature type="domain" description="Response regulatory" evidence="2">
    <location>
        <begin position="4"/>
        <end position="115"/>
    </location>
</feature>
<protein>
    <submittedName>
        <fullName evidence="4">Response regulator transcription factor</fullName>
    </submittedName>
</protein>
<evidence type="ECO:0000313" key="4">
    <source>
        <dbReference type="EMBL" id="QES88190.1"/>
    </source>
</evidence>
<dbReference type="GO" id="GO:0000156">
    <property type="term" value="F:phosphorelay response regulator activity"/>
    <property type="evidence" value="ECO:0007669"/>
    <property type="project" value="InterPro"/>
</dbReference>
<keyword evidence="5" id="KW-1185">Reference proteome</keyword>
<dbReference type="Gene3D" id="2.40.50.1020">
    <property type="entry name" value="LytTr DNA-binding domain"/>
    <property type="match status" value="1"/>
</dbReference>
<dbReference type="GO" id="GO:0003677">
    <property type="term" value="F:DNA binding"/>
    <property type="evidence" value="ECO:0007669"/>
    <property type="project" value="InterPro"/>
</dbReference>
<reference evidence="4 5" key="1">
    <citation type="submission" date="2019-09" db="EMBL/GenBank/DDBJ databases">
        <title>Complete genome sequence of Arachidicoccus sp. B3-10 isolated from apple orchard soil.</title>
        <authorList>
            <person name="Kim H.S."/>
            <person name="Han K.-I."/>
            <person name="Suh M.K."/>
            <person name="Lee K.C."/>
            <person name="Eom M.K."/>
            <person name="Kim J.-S."/>
            <person name="Kang S.W."/>
            <person name="Sin Y."/>
            <person name="Lee J.-S."/>
        </authorList>
    </citation>
    <scope>NUCLEOTIDE SEQUENCE [LARGE SCALE GENOMIC DNA]</scope>
    <source>
        <strain evidence="4 5">B3-10</strain>
    </source>
</reference>
<evidence type="ECO:0000313" key="5">
    <source>
        <dbReference type="Proteomes" id="UP000292424"/>
    </source>
</evidence>
<dbReference type="PROSITE" id="PS50110">
    <property type="entry name" value="RESPONSE_REGULATORY"/>
    <property type="match status" value="1"/>
</dbReference>
<sequence>MNMNCIAIDDEPLALQLLKSYIEKIDFLQLENLFTDGLQGKEYLENHPVDLLFLDIQMPDITGIQLFSSLKEKPLVIFTTAFSNYAAEGFNLDAVDYLVKPFHFERFEKAVNKAKELQEFRLNKTKENDFLFVKYDYQWNKIYFNDIVLIEALDDYIKIYQKDTHPILIHMSMKAIMEKLPESLFLRVHRSYIVSIDKIKSWNKNSIQISDQEITISNTYQKQVQEVLESRLK</sequence>
<dbReference type="Pfam" id="PF00072">
    <property type="entry name" value="Response_reg"/>
    <property type="match status" value="1"/>
</dbReference>
<proteinExistence type="predicted"/>
<evidence type="ECO:0000259" key="2">
    <source>
        <dbReference type="PROSITE" id="PS50110"/>
    </source>
</evidence>
<dbReference type="SMART" id="SM00850">
    <property type="entry name" value="LytTR"/>
    <property type="match status" value="1"/>
</dbReference>
<dbReference type="InterPro" id="IPR001789">
    <property type="entry name" value="Sig_transdc_resp-reg_receiver"/>
</dbReference>
<dbReference type="Gene3D" id="3.40.50.2300">
    <property type="match status" value="1"/>
</dbReference>
<gene>
    <name evidence="4" type="ORF">E0W69_005750</name>
</gene>
<dbReference type="SMART" id="SM00448">
    <property type="entry name" value="REC"/>
    <property type="match status" value="1"/>
</dbReference>
<dbReference type="InterPro" id="IPR007492">
    <property type="entry name" value="LytTR_DNA-bd_dom"/>
</dbReference>
<dbReference type="InterPro" id="IPR046947">
    <property type="entry name" value="LytR-like"/>
</dbReference>
<dbReference type="AlphaFoldDB" id="A0A5P2G304"/>
<dbReference type="EMBL" id="CP044016">
    <property type="protein sequence ID" value="QES88190.1"/>
    <property type="molecule type" value="Genomic_DNA"/>
</dbReference>
<dbReference type="Pfam" id="PF04397">
    <property type="entry name" value="LytTR"/>
    <property type="match status" value="1"/>
</dbReference>
<accession>A0A5P2G304</accession>
<keyword evidence="1" id="KW-0597">Phosphoprotein</keyword>
<organism evidence="4 5">
    <name type="scientific">Rhizosphaericola mali</name>
    <dbReference type="NCBI Taxonomy" id="2545455"/>
    <lineage>
        <taxon>Bacteria</taxon>
        <taxon>Pseudomonadati</taxon>
        <taxon>Bacteroidota</taxon>
        <taxon>Chitinophagia</taxon>
        <taxon>Chitinophagales</taxon>
        <taxon>Chitinophagaceae</taxon>
        <taxon>Rhizosphaericola</taxon>
    </lineage>
</organism>
<dbReference type="Proteomes" id="UP000292424">
    <property type="component" value="Chromosome"/>
</dbReference>
<dbReference type="KEGG" id="arac:E0W69_005750"/>
<feature type="domain" description="HTH LytTR-type" evidence="3">
    <location>
        <begin position="145"/>
        <end position="230"/>
    </location>
</feature>
<dbReference type="SUPFAM" id="SSF52172">
    <property type="entry name" value="CheY-like"/>
    <property type="match status" value="1"/>
</dbReference>
<evidence type="ECO:0000259" key="3">
    <source>
        <dbReference type="PROSITE" id="PS50930"/>
    </source>
</evidence>
<name>A0A5P2G304_9BACT</name>
<dbReference type="PANTHER" id="PTHR37299:SF1">
    <property type="entry name" value="STAGE 0 SPORULATION PROTEIN A HOMOLOG"/>
    <property type="match status" value="1"/>
</dbReference>
<feature type="modified residue" description="4-aspartylphosphate" evidence="1">
    <location>
        <position position="55"/>
    </location>
</feature>
<dbReference type="InterPro" id="IPR011006">
    <property type="entry name" value="CheY-like_superfamily"/>
</dbReference>
<dbReference type="OrthoDB" id="1646880at2"/>